<dbReference type="PANTHER" id="PTHR43520:SF8">
    <property type="entry name" value="P-TYPE CU(+) TRANSPORTER"/>
    <property type="match status" value="1"/>
</dbReference>
<proteinExistence type="inferred from homology"/>
<dbReference type="SUPFAM" id="SSF56784">
    <property type="entry name" value="HAD-like"/>
    <property type="match status" value="1"/>
</dbReference>
<comment type="similarity">
    <text evidence="2 11">Belongs to the cation transport ATPase (P-type) (TC 3.A.3) family. Type IB subfamily.</text>
</comment>
<keyword evidence="7 11" id="KW-0067">ATP-binding</keyword>
<dbReference type="InterPro" id="IPR001757">
    <property type="entry name" value="P_typ_ATPase"/>
</dbReference>
<evidence type="ECO:0000313" key="14">
    <source>
        <dbReference type="EMBL" id="ADV27413.1"/>
    </source>
</evidence>
<dbReference type="HOGENOM" id="CLU_001771_0_3_6"/>
<evidence type="ECO:0000256" key="2">
    <source>
        <dbReference type="ARBA" id="ARBA00006024"/>
    </source>
</evidence>
<feature type="compositionally biased region" description="Low complexity" evidence="12">
    <location>
        <begin position="164"/>
        <end position="180"/>
    </location>
</feature>
<evidence type="ECO:0000256" key="5">
    <source>
        <dbReference type="ARBA" id="ARBA00022723"/>
    </source>
</evidence>
<evidence type="ECO:0000256" key="6">
    <source>
        <dbReference type="ARBA" id="ARBA00022741"/>
    </source>
</evidence>
<evidence type="ECO:0000256" key="11">
    <source>
        <dbReference type="RuleBase" id="RU362081"/>
    </source>
</evidence>
<dbReference type="InterPro" id="IPR036412">
    <property type="entry name" value="HAD-like_sf"/>
</dbReference>
<comment type="subcellular location">
    <subcellularLocation>
        <location evidence="1">Cell membrane</location>
        <topology evidence="1">Multi-pass membrane protein</topology>
    </subcellularLocation>
</comment>
<keyword evidence="5 11" id="KW-0479">Metal-binding</keyword>
<dbReference type="GO" id="GO:0005507">
    <property type="term" value="F:copper ion binding"/>
    <property type="evidence" value="ECO:0007669"/>
    <property type="project" value="TreeGrafter"/>
</dbReference>
<protein>
    <submittedName>
        <fullName evidence="14">Copper-translocating P-type ATPase</fullName>
    </submittedName>
</protein>
<dbReference type="OrthoDB" id="9814270at2"/>
<evidence type="ECO:0000256" key="3">
    <source>
        <dbReference type="ARBA" id="ARBA00022475"/>
    </source>
</evidence>
<dbReference type="STRING" id="743721.Psesu_1568"/>
<dbReference type="PRINTS" id="PR00119">
    <property type="entry name" value="CATATPASE"/>
</dbReference>
<dbReference type="AlphaFoldDB" id="E6WTB4"/>
<evidence type="ECO:0000256" key="1">
    <source>
        <dbReference type="ARBA" id="ARBA00004651"/>
    </source>
</evidence>
<dbReference type="Proteomes" id="UP000008632">
    <property type="component" value="Chromosome"/>
</dbReference>
<dbReference type="PRINTS" id="PR00943">
    <property type="entry name" value="CUATPASE"/>
</dbReference>
<dbReference type="InterPro" id="IPR023298">
    <property type="entry name" value="ATPase_P-typ_TM_dom_sf"/>
</dbReference>
<dbReference type="GO" id="GO:0055070">
    <property type="term" value="P:copper ion homeostasis"/>
    <property type="evidence" value="ECO:0007669"/>
    <property type="project" value="TreeGrafter"/>
</dbReference>
<feature type="transmembrane region" description="Helical" evidence="11">
    <location>
        <begin position="796"/>
        <end position="816"/>
    </location>
</feature>
<evidence type="ECO:0000256" key="12">
    <source>
        <dbReference type="SAM" id="MobiDB-lite"/>
    </source>
</evidence>
<dbReference type="CDD" id="cd02094">
    <property type="entry name" value="P-type_ATPase_Cu-like"/>
    <property type="match status" value="1"/>
</dbReference>
<reference evidence="14 15" key="1">
    <citation type="submission" date="2011-01" db="EMBL/GenBank/DDBJ databases">
        <title>Complete sequence of Pseudoxanthomonas suwonensis 11-1.</title>
        <authorList>
            <consortium name="US DOE Joint Genome Institute"/>
            <person name="Lucas S."/>
            <person name="Copeland A."/>
            <person name="Lapidus A."/>
            <person name="Cheng J.-F."/>
            <person name="Goodwin L."/>
            <person name="Pitluck S."/>
            <person name="Teshima H."/>
            <person name="Detter J.C."/>
            <person name="Han C."/>
            <person name="Tapia R."/>
            <person name="Land M."/>
            <person name="Hauser L."/>
            <person name="Kyrpides N."/>
            <person name="Ivanova N."/>
            <person name="Ovchinnikova G."/>
            <person name="Siebers A.K."/>
            <person name="Allgaier M."/>
            <person name="Thelen M.P."/>
            <person name="Hugenholtz P."/>
            <person name="Gladden J."/>
            <person name="Woyke T."/>
        </authorList>
    </citation>
    <scope>NUCLEOTIDE SEQUENCE [LARGE SCALE GENOMIC DNA]</scope>
    <source>
        <strain evidence="15">11-1</strain>
    </source>
</reference>
<evidence type="ECO:0000259" key="13">
    <source>
        <dbReference type="PROSITE" id="PS50846"/>
    </source>
</evidence>
<sequence length="826" mass="84780">MDTQNTVVPAAPSGPSASIRLPVEGMSCASCAGRVERALAALPGVESVSVNVVSAMAEIRGASLPPAAEVVAAVEKAGYRVPAGEADLAIAGMHCASCVGRVERALAAVPGVVGVSVNLATERARVHTAGPVDPAVLAEAVRKAGYRIAAPEAPASGDAGAESPAAGVGARGAATTTTPAKPKLSAEARHLAIAIVLAAPLVLPMVGMPFGRHWMLPGWLQLVLATPLQFWLGARFYRAGWGALRAGTGNMDLLVALGTTTAYGLSVFHLLREGAHAPLYFEGSAAIITLVLLGKFLEGRAKRQTTGAIRALQALRPTTARLRTPQGESEVPVEQVAVGDLVVVRPGERFPVDGIVEEGRTHADESLVTGESVPVAKDPGDRVTAGAVNADGVVVVRTAATGAETALSRIVRLVEDAQAVKAPIQRTVDRVAAVFVPVILVLALLTLLGWGLATGDWDRAILNAVSVLVIACPCALGLATPTAIMAGTGVAARAGILVKDAHALELARSIQVVAFDKTGTLTVGEPRLLEAIPMDGDRDALLALAAALQQHSAHPLAQAVLHEGVQAAPANELQALPGRGVRGRVDGRMAWIGNLALMQEAGVAVDALLPRARELEASGHTLSWLAVEQGGQRVLRGLLAFRDQPRPGARLAIERLRAMGVRTVMLSGDNRGAAGAVAQALGIDEVQAEVRPEQKVAAIEALKSGGVVAMVGDGINDAPALAAADVGIAMGSGTDVAMHAAAITLMRSQPQLVADAIDVSRRTTGKIHQNLFWAFGYNVIGIPLAAAGLLSPALAGAAMAFSSVSVVANTLLLRHWRPAADAGKKS</sequence>
<dbReference type="PROSITE" id="PS00154">
    <property type="entry name" value="ATPASE_E1_E2"/>
    <property type="match status" value="1"/>
</dbReference>
<dbReference type="InterPro" id="IPR044492">
    <property type="entry name" value="P_typ_ATPase_HD_dom"/>
</dbReference>
<organism evidence="14 15">
    <name type="scientific">Pseudoxanthomonas suwonensis (strain 11-1)</name>
    <dbReference type="NCBI Taxonomy" id="743721"/>
    <lineage>
        <taxon>Bacteria</taxon>
        <taxon>Pseudomonadati</taxon>
        <taxon>Pseudomonadota</taxon>
        <taxon>Gammaproteobacteria</taxon>
        <taxon>Lysobacterales</taxon>
        <taxon>Lysobacteraceae</taxon>
        <taxon>Pseudoxanthomonas</taxon>
    </lineage>
</organism>
<feature type="transmembrane region" description="Helical" evidence="11">
    <location>
        <begin position="214"/>
        <end position="232"/>
    </location>
</feature>
<dbReference type="PROSITE" id="PS50846">
    <property type="entry name" value="HMA_2"/>
    <property type="match status" value="2"/>
</dbReference>
<gene>
    <name evidence="14" type="ordered locus">Psesu_1568</name>
</gene>
<dbReference type="CDD" id="cd00371">
    <property type="entry name" value="HMA"/>
    <property type="match status" value="2"/>
</dbReference>
<evidence type="ECO:0000256" key="8">
    <source>
        <dbReference type="ARBA" id="ARBA00022967"/>
    </source>
</evidence>
<dbReference type="SFLD" id="SFLDG00002">
    <property type="entry name" value="C1.7:_P-type_atpase_like"/>
    <property type="match status" value="1"/>
</dbReference>
<evidence type="ECO:0000256" key="4">
    <source>
        <dbReference type="ARBA" id="ARBA00022692"/>
    </source>
</evidence>
<keyword evidence="8" id="KW-1278">Translocase</keyword>
<keyword evidence="3 11" id="KW-1003">Cell membrane</keyword>
<feature type="transmembrane region" description="Helical" evidence="11">
    <location>
        <begin position="431"/>
        <end position="453"/>
    </location>
</feature>
<dbReference type="Gene3D" id="3.30.70.100">
    <property type="match status" value="2"/>
</dbReference>
<dbReference type="InterPro" id="IPR018303">
    <property type="entry name" value="ATPase_P-typ_P_site"/>
</dbReference>
<dbReference type="Pfam" id="PF00122">
    <property type="entry name" value="E1-E2_ATPase"/>
    <property type="match status" value="1"/>
</dbReference>
<dbReference type="Gene3D" id="2.70.150.10">
    <property type="entry name" value="Calcium-transporting ATPase, cytoplasmic transduction domain A"/>
    <property type="match status" value="1"/>
</dbReference>
<dbReference type="FunFam" id="2.70.150.10:FF:000020">
    <property type="entry name" value="Copper-exporting P-type ATPase A"/>
    <property type="match status" value="1"/>
</dbReference>
<feature type="domain" description="HMA" evidence="13">
    <location>
        <begin position="84"/>
        <end position="149"/>
    </location>
</feature>
<dbReference type="NCBIfam" id="TIGR01525">
    <property type="entry name" value="ATPase-IB_hvy"/>
    <property type="match status" value="1"/>
</dbReference>
<dbReference type="SFLD" id="SFLDS00003">
    <property type="entry name" value="Haloacid_Dehalogenase"/>
    <property type="match status" value="1"/>
</dbReference>
<dbReference type="NCBIfam" id="TIGR01511">
    <property type="entry name" value="ATPase-IB1_Cu"/>
    <property type="match status" value="1"/>
</dbReference>
<dbReference type="SFLD" id="SFLDF00027">
    <property type="entry name" value="p-type_atpase"/>
    <property type="match status" value="1"/>
</dbReference>
<dbReference type="PANTHER" id="PTHR43520">
    <property type="entry name" value="ATP7, ISOFORM B"/>
    <property type="match status" value="1"/>
</dbReference>
<dbReference type="GO" id="GO:0043682">
    <property type="term" value="F:P-type divalent copper transporter activity"/>
    <property type="evidence" value="ECO:0007669"/>
    <property type="project" value="TreeGrafter"/>
</dbReference>
<name>E6WTB4_PSEUU</name>
<accession>E6WTB4</accession>
<keyword evidence="10 11" id="KW-0472">Membrane</keyword>
<dbReference type="GO" id="GO:0060003">
    <property type="term" value="P:copper ion export"/>
    <property type="evidence" value="ECO:0007669"/>
    <property type="project" value="UniProtKB-ARBA"/>
</dbReference>
<keyword evidence="6 11" id="KW-0547">Nucleotide-binding</keyword>
<keyword evidence="9 11" id="KW-1133">Transmembrane helix</keyword>
<dbReference type="InterPro" id="IPR023299">
    <property type="entry name" value="ATPase_P-typ_cyto_dom_N"/>
</dbReference>
<dbReference type="SUPFAM" id="SSF55008">
    <property type="entry name" value="HMA, heavy metal-associated domain"/>
    <property type="match status" value="2"/>
</dbReference>
<dbReference type="EMBL" id="CP002446">
    <property type="protein sequence ID" value="ADV27413.1"/>
    <property type="molecule type" value="Genomic_DNA"/>
</dbReference>
<dbReference type="Gene3D" id="3.40.50.1000">
    <property type="entry name" value="HAD superfamily/HAD-like"/>
    <property type="match status" value="1"/>
</dbReference>
<dbReference type="SUPFAM" id="SSF81653">
    <property type="entry name" value="Calcium ATPase, transduction domain A"/>
    <property type="match status" value="1"/>
</dbReference>
<dbReference type="InterPro" id="IPR036163">
    <property type="entry name" value="HMA_dom_sf"/>
</dbReference>
<feature type="region of interest" description="Disordered" evidence="12">
    <location>
        <begin position="154"/>
        <end position="180"/>
    </location>
</feature>
<dbReference type="NCBIfam" id="TIGR01494">
    <property type="entry name" value="ATPase_P-type"/>
    <property type="match status" value="1"/>
</dbReference>
<dbReference type="Pfam" id="PF00403">
    <property type="entry name" value="HMA"/>
    <property type="match status" value="2"/>
</dbReference>
<feature type="transmembrane region" description="Helical" evidence="11">
    <location>
        <begin position="459"/>
        <end position="479"/>
    </location>
</feature>
<dbReference type="InterPro" id="IPR006121">
    <property type="entry name" value="HMA_dom"/>
</dbReference>
<dbReference type="InterPro" id="IPR023214">
    <property type="entry name" value="HAD_sf"/>
</dbReference>
<evidence type="ECO:0000256" key="7">
    <source>
        <dbReference type="ARBA" id="ARBA00022840"/>
    </source>
</evidence>
<dbReference type="Gene3D" id="3.40.1110.10">
    <property type="entry name" value="Calcium-transporting ATPase, cytoplasmic domain N"/>
    <property type="match status" value="1"/>
</dbReference>
<evidence type="ECO:0000313" key="15">
    <source>
        <dbReference type="Proteomes" id="UP000008632"/>
    </source>
</evidence>
<feature type="transmembrane region" description="Helical" evidence="11">
    <location>
        <begin position="191"/>
        <end position="208"/>
    </location>
</feature>
<dbReference type="InterPro" id="IPR059000">
    <property type="entry name" value="ATPase_P-type_domA"/>
</dbReference>
<dbReference type="SUPFAM" id="SSF81665">
    <property type="entry name" value="Calcium ATPase, transmembrane domain M"/>
    <property type="match status" value="1"/>
</dbReference>
<feature type="domain" description="HMA" evidence="13">
    <location>
        <begin position="17"/>
        <end position="82"/>
    </location>
</feature>
<feature type="transmembrane region" description="Helical" evidence="11">
    <location>
        <begin position="277"/>
        <end position="297"/>
    </location>
</feature>
<evidence type="ECO:0000256" key="10">
    <source>
        <dbReference type="ARBA" id="ARBA00023136"/>
    </source>
</evidence>
<evidence type="ECO:0000256" key="9">
    <source>
        <dbReference type="ARBA" id="ARBA00022989"/>
    </source>
</evidence>
<dbReference type="InterPro" id="IPR017969">
    <property type="entry name" value="Heavy-metal-associated_CS"/>
</dbReference>
<keyword evidence="15" id="KW-1185">Reference proteome</keyword>
<dbReference type="PROSITE" id="PS01047">
    <property type="entry name" value="HMA_1"/>
    <property type="match status" value="2"/>
</dbReference>
<dbReference type="GO" id="GO:0005886">
    <property type="term" value="C:plasma membrane"/>
    <property type="evidence" value="ECO:0007669"/>
    <property type="project" value="UniProtKB-SubCell"/>
</dbReference>
<dbReference type="GO" id="GO:0005524">
    <property type="term" value="F:ATP binding"/>
    <property type="evidence" value="ECO:0007669"/>
    <property type="project" value="UniProtKB-UniRule"/>
</dbReference>
<feature type="transmembrane region" description="Helical" evidence="11">
    <location>
        <begin position="771"/>
        <end position="790"/>
    </location>
</feature>
<dbReference type="RefSeq" id="WP_013535241.1">
    <property type="nucleotide sequence ID" value="NC_014924.1"/>
</dbReference>
<dbReference type="GO" id="GO:0016887">
    <property type="term" value="F:ATP hydrolysis activity"/>
    <property type="evidence" value="ECO:0007669"/>
    <property type="project" value="InterPro"/>
</dbReference>
<dbReference type="KEGG" id="psu:Psesu_1568"/>
<dbReference type="InterPro" id="IPR027256">
    <property type="entry name" value="P-typ_ATPase_IB"/>
</dbReference>
<dbReference type="Pfam" id="PF00702">
    <property type="entry name" value="Hydrolase"/>
    <property type="match status" value="1"/>
</dbReference>
<keyword evidence="4 11" id="KW-0812">Transmembrane</keyword>
<dbReference type="eggNOG" id="COG2217">
    <property type="taxonomic scope" value="Bacteria"/>
</dbReference>
<dbReference type="InterPro" id="IPR008250">
    <property type="entry name" value="ATPase_P-typ_transduc_dom_A_sf"/>
</dbReference>